<dbReference type="AlphaFoldDB" id="A0A1Q9EST7"/>
<name>A0A1Q9EST7_SYMMI</name>
<organism evidence="2 3">
    <name type="scientific">Symbiodinium microadriaticum</name>
    <name type="common">Dinoflagellate</name>
    <name type="synonym">Zooxanthella microadriatica</name>
    <dbReference type="NCBI Taxonomy" id="2951"/>
    <lineage>
        <taxon>Eukaryota</taxon>
        <taxon>Sar</taxon>
        <taxon>Alveolata</taxon>
        <taxon>Dinophyceae</taxon>
        <taxon>Suessiales</taxon>
        <taxon>Symbiodiniaceae</taxon>
        <taxon>Symbiodinium</taxon>
    </lineage>
</organism>
<keyword evidence="3" id="KW-1185">Reference proteome</keyword>
<dbReference type="Proteomes" id="UP000186817">
    <property type="component" value="Unassembled WGS sequence"/>
</dbReference>
<feature type="region of interest" description="Disordered" evidence="1">
    <location>
        <begin position="85"/>
        <end position="128"/>
    </location>
</feature>
<reference evidence="2 3" key="1">
    <citation type="submission" date="2016-02" db="EMBL/GenBank/DDBJ databases">
        <title>Genome analysis of coral dinoflagellate symbionts highlights evolutionary adaptations to a symbiotic lifestyle.</title>
        <authorList>
            <person name="Aranda M."/>
            <person name="Li Y."/>
            <person name="Liew Y.J."/>
            <person name="Baumgarten S."/>
            <person name="Simakov O."/>
            <person name="Wilson M."/>
            <person name="Piel J."/>
            <person name="Ashoor H."/>
            <person name="Bougouffa S."/>
            <person name="Bajic V.B."/>
            <person name="Ryu T."/>
            <person name="Ravasi T."/>
            <person name="Bayer T."/>
            <person name="Micklem G."/>
            <person name="Kim H."/>
            <person name="Bhak J."/>
            <person name="Lajeunesse T.C."/>
            <person name="Voolstra C.R."/>
        </authorList>
    </citation>
    <scope>NUCLEOTIDE SEQUENCE [LARGE SCALE GENOMIC DNA]</scope>
    <source>
        <strain evidence="2 3">CCMP2467</strain>
    </source>
</reference>
<feature type="compositionally biased region" description="Basic and acidic residues" evidence="1">
    <location>
        <begin position="85"/>
        <end position="113"/>
    </location>
</feature>
<comment type="caution">
    <text evidence="2">The sequence shown here is derived from an EMBL/GenBank/DDBJ whole genome shotgun (WGS) entry which is preliminary data.</text>
</comment>
<dbReference type="EMBL" id="LSRX01000077">
    <property type="protein sequence ID" value="OLQ10473.1"/>
    <property type="molecule type" value="Genomic_DNA"/>
</dbReference>
<evidence type="ECO:0000256" key="1">
    <source>
        <dbReference type="SAM" id="MobiDB-lite"/>
    </source>
</evidence>
<feature type="region of interest" description="Disordered" evidence="1">
    <location>
        <begin position="30"/>
        <end position="62"/>
    </location>
</feature>
<proteinExistence type="predicted"/>
<accession>A0A1Q9EST7</accession>
<feature type="compositionally biased region" description="Gly residues" evidence="1">
    <location>
        <begin position="114"/>
        <end position="128"/>
    </location>
</feature>
<evidence type="ECO:0000313" key="3">
    <source>
        <dbReference type="Proteomes" id="UP000186817"/>
    </source>
</evidence>
<sequence length="128" mass="13686">MACIAQVPSALGRGQLIHVWESTLQHPAISGLGSDAIGRGNVRRRSRAHADRALDSSAGRAAEAHVDCPIERDFIEVNDGFHWLRKEGTEGGRKEGREEGTEEERRTNARSEAGKGGGGGLLFGGDAR</sequence>
<evidence type="ECO:0000313" key="2">
    <source>
        <dbReference type="EMBL" id="OLQ10473.1"/>
    </source>
</evidence>
<protein>
    <submittedName>
        <fullName evidence="2">Uncharacterized protein</fullName>
    </submittedName>
</protein>
<gene>
    <name evidence="2" type="ORF">AK812_SmicGene5822</name>
</gene>